<dbReference type="Pfam" id="PF13231">
    <property type="entry name" value="PMT_2"/>
    <property type="match status" value="1"/>
</dbReference>
<feature type="transmembrane region" description="Helical" evidence="1">
    <location>
        <begin position="379"/>
        <end position="400"/>
    </location>
</feature>
<feature type="transmembrane region" description="Helical" evidence="1">
    <location>
        <begin position="309"/>
        <end position="326"/>
    </location>
</feature>
<keyword evidence="1" id="KW-0812">Transmembrane</keyword>
<evidence type="ECO:0000313" key="3">
    <source>
        <dbReference type="EMBL" id="KTD20546.1"/>
    </source>
</evidence>
<dbReference type="Proteomes" id="UP000054869">
    <property type="component" value="Unassembled WGS sequence"/>
</dbReference>
<organism evidence="3 4">
    <name type="scientific">Legionella lansingensis</name>
    <dbReference type="NCBI Taxonomy" id="45067"/>
    <lineage>
        <taxon>Bacteria</taxon>
        <taxon>Pseudomonadati</taxon>
        <taxon>Pseudomonadota</taxon>
        <taxon>Gammaproteobacteria</taxon>
        <taxon>Legionellales</taxon>
        <taxon>Legionellaceae</taxon>
        <taxon>Legionella</taxon>
    </lineage>
</organism>
<evidence type="ECO:0000259" key="2">
    <source>
        <dbReference type="Pfam" id="PF13231"/>
    </source>
</evidence>
<feature type="transmembrane region" description="Helical" evidence="1">
    <location>
        <begin position="338"/>
        <end position="359"/>
    </location>
</feature>
<feature type="transmembrane region" description="Helical" evidence="1">
    <location>
        <begin position="76"/>
        <end position="96"/>
    </location>
</feature>
<comment type="caution">
    <text evidence="3">The sequence shown here is derived from an EMBL/GenBank/DDBJ whole genome shotgun (WGS) entry which is preliminary data.</text>
</comment>
<reference evidence="3 4" key="1">
    <citation type="submission" date="2015-11" db="EMBL/GenBank/DDBJ databases">
        <title>Genomic analysis of 38 Legionella species identifies large and diverse effector repertoires.</title>
        <authorList>
            <person name="Burstein D."/>
            <person name="Amaro F."/>
            <person name="Zusman T."/>
            <person name="Lifshitz Z."/>
            <person name="Cohen O."/>
            <person name="Gilbert J.A."/>
            <person name="Pupko T."/>
            <person name="Shuman H.A."/>
            <person name="Segal G."/>
        </authorList>
    </citation>
    <scope>NUCLEOTIDE SEQUENCE [LARGE SCALE GENOMIC DNA]</scope>
    <source>
        <strain evidence="3 4">ATCC 49751</strain>
    </source>
</reference>
<keyword evidence="1" id="KW-0472">Membrane</keyword>
<proteinExistence type="predicted"/>
<feature type="transmembrane region" description="Helical" evidence="1">
    <location>
        <begin position="243"/>
        <end position="263"/>
    </location>
</feature>
<sequence>MLHTKTFHLNANQQALFYFLLYVCFLIVARVFLCYPILSYDEAEQVFFAQKLSAGYPAQPPFYTWLQWLAFKGMGLNLFSLALVKYTLIGACFYIYHLICRYYCHNSLLAWCATLSWAFIPNISYDFLPHKTHVITALLVSCLTWYWFIKPQRAPKFVWYAGLGLLIGIGILSKFNYLIFLAVLLISALTIQEYRVKVIAPGILISFAIAVFISSPYWVWLIHNASVGLSASYKLVLPEKNQWHGVIRLFAAFLCFIGPLVLIKIFFPLSRVAIVHTPQNQLLWRYHLVVFPFLVLFVIASGMNNVRTHWVLPILFLTPVWFFHIVDIKKYSLRRARYYLGLCLLVQLGLVSAWIIHIPNSAESPMMQLVEDIKKDHQPVTLVVADSDLLVGNLMLFLGLKDGILIPFMKEQVFPKENMLMVWEGANPPYWVNYLLVGKHPLTKPITTRHENEVMGHAYSLQKDND</sequence>
<evidence type="ECO:0000313" key="4">
    <source>
        <dbReference type="Proteomes" id="UP000054869"/>
    </source>
</evidence>
<evidence type="ECO:0000256" key="1">
    <source>
        <dbReference type="SAM" id="Phobius"/>
    </source>
</evidence>
<feature type="domain" description="Glycosyltransferase RgtA/B/C/D-like" evidence="2">
    <location>
        <begin position="59"/>
        <end position="220"/>
    </location>
</feature>
<keyword evidence="1" id="KW-1133">Transmembrane helix</keyword>
<dbReference type="GO" id="GO:0016740">
    <property type="term" value="F:transferase activity"/>
    <property type="evidence" value="ECO:0007669"/>
    <property type="project" value="UniProtKB-KW"/>
</dbReference>
<dbReference type="EMBL" id="LNYI01000038">
    <property type="protein sequence ID" value="KTD20546.1"/>
    <property type="molecule type" value="Genomic_DNA"/>
</dbReference>
<dbReference type="eggNOG" id="COG1807">
    <property type="taxonomic scope" value="Bacteria"/>
</dbReference>
<feature type="transmembrane region" description="Helical" evidence="1">
    <location>
        <begin position="132"/>
        <end position="149"/>
    </location>
</feature>
<feature type="transmembrane region" description="Helical" evidence="1">
    <location>
        <begin position="283"/>
        <end position="303"/>
    </location>
</feature>
<gene>
    <name evidence="3" type="ORF">Llan_1799</name>
</gene>
<feature type="transmembrane region" description="Helical" evidence="1">
    <location>
        <begin position="15"/>
        <end position="38"/>
    </location>
</feature>
<protein>
    <submittedName>
        <fullName evidence="3">Glycosyl transferase</fullName>
    </submittedName>
</protein>
<keyword evidence="3" id="KW-0808">Transferase</keyword>
<dbReference type="InterPro" id="IPR038731">
    <property type="entry name" value="RgtA/B/C-like"/>
</dbReference>
<feature type="transmembrane region" description="Helical" evidence="1">
    <location>
        <begin position="161"/>
        <end position="186"/>
    </location>
</feature>
<accession>A0A0W0VKB5</accession>
<dbReference type="PATRIC" id="fig|45067.4.peg.1890"/>
<keyword evidence="4" id="KW-1185">Reference proteome</keyword>
<dbReference type="STRING" id="45067.Llan_1799"/>
<name>A0A0W0VKB5_9GAMM</name>
<dbReference type="AlphaFoldDB" id="A0A0W0VKB5"/>
<feature type="transmembrane region" description="Helical" evidence="1">
    <location>
        <begin position="198"/>
        <end position="223"/>
    </location>
</feature>